<dbReference type="InterPro" id="IPR018499">
    <property type="entry name" value="Tetraspanin/Peripherin"/>
</dbReference>
<protein>
    <recommendedName>
        <fullName evidence="8">Tetraspanin</fullName>
    </recommendedName>
</protein>
<dbReference type="Proteomes" id="UP001164746">
    <property type="component" value="Chromosome 3"/>
</dbReference>
<evidence type="ECO:0000256" key="2">
    <source>
        <dbReference type="ARBA" id="ARBA00022692"/>
    </source>
</evidence>
<reference evidence="6" key="1">
    <citation type="submission" date="2022-11" db="EMBL/GenBank/DDBJ databases">
        <title>Centuries of genome instability and evolution in soft-shell clam transmissible cancer (bioRxiv).</title>
        <authorList>
            <person name="Hart S.F.M."/>
            <person name="Yonemitsu M.A."/>
            <person name="Giersch R.M."/>
            <person name="Beal B.F."/>
            <person name="Arriagada G."/>
            <person name="Davis B.W."/>
            <person name="Ostrander E.A."/>
            <person name="Goff S.P."/>
            <person name="Metzger M.J."/>
        </authorList>
    </citation>
    <scope>NUCLEOTIDE SEQUENCE</scope>
    <source>
        <strain evidence="6">MELC-2E11</strain>
        <tissue evidence="6">Siphon/mantle</tissue>
    </source>
</reference>
<dbReference type="PANTHER" id="PTHR19282:SF452">
    <property type="entry name" value="LD03691P"/>
    <property type="match status" value="1"/>
</dbReference>
<dbReference type="InterPro" id="IPR008952">
    <property type="entry name" value="Tetraspanin_EC2_sf"/>
</dbReference>
<gene>
    <name evidence="6" type="ORF">MAR_023672</name>
</gene>
<dbReference type="EMBL" id="CP111014">
    <property type="protein sequence ID" value="WAQ99299.1"/>
    <property type="molecule type" value="Genomic_DNA"/>
</dbReference>
<evidence type="ECO:0000256" key="3">
    <source>
        <dbReference type="ARBA" id="ARBA00022989"/>
    </source>
</evidence>
<comment type="subcellular location">
    <subcellularLocation>
        <location evidence="1">Membrane</location>
        <topology evidence="1">Multi-pass membrane protein</topology>
    </subcellularLocation>
</comment>
<feature type="transmembrane region" description="Helical" evidence="5">
    <location>
        <begin position="133"/>
        <end position="155"/>
    </location>
</feature>
<dbReference type="Pfam" id="PF00335">
    <property type="entry name" value="Tetraspanin"/>
    <property type="match status" value="1"/>
</dbReference>
<evidence type="ECO:0000256" key="4">
    <source>
        <dbReference type="ARBA" id="ARBA00023136"/>
    </source>
</evidence>
<evidence type="ECO:0008006" key="8">
    <source>
        <dbReference type="Google" id="ProtNLM"/>
    </source>
</evidence>
<evidence type="ECO:0000256" key="5">
    <source>
        <dbReference type="SAM" id="Phobius"/>
    </source>
</evidence>
<name>A0ABY7DNM3_MYAAR</name>
<keyword evidence="3 5" id="KW-1133">Transmembrane helix</keyword>
<dbReference type="SUPFAM" id="SSF48652">
    <property type="entry name" value="Tetraspanin"/>
    <property type="match status" value="1"/>
</dbReference>
<evidence type="ECO:0000313" key="7">
    <source>
        <dbReference type="Proteomes" id="UP001164746"/>
    </source>
</evidence>
<proteinExistence type="predicted"/>
<keyword evidence="7" id="KW-1185">Reference proteome</keyword>
<accession>A0ABY7DNM3</accession>
<sequence length="329" mass="35323">MAMADRFLVYPACLWICSAQEKAKETMGCLQTLCRVFLIVVNLFFLLLGLALFAAGLFVRFGSEVLNEYVDTVKAELEKSASTAGLGTVDLSGLNLSDMLFGVALGLIFFGIFLIVISVLGTCGSCCKMKILLVTYVVICSLILVVQIIIVGILYGSPDTFHDPAKKALKDKIQTDYAGLAGSDVISMAWNVVMQQVGCCGANSYADFTGAENWETDYSSTGSGYTLKTPIACCRTLPDSNDLTCADISGATTANNYLEEGCYNKVWEQTLGNTTIVVASLVACADCICCDHSVYNEGENWPQGLKSLCLLVSAVVLLILNRNNKTGPN</sequence>
<dbReference type="CDD" id="cd03156">
    <property type="entry name" value="uroplakin_I_like_LEL"/>
    <property type="match status" value="1"/>
</dbReference>
<organism evidence="6 7">
    <name type="scientific">Mya arenaria</name>
    <name type="common">Soft-shell clam</name>
    <dbReference type="NCBI Taxonomy" id="6604"/>
    <lineage>
        <taxon>Eukaryota</taxon>
        <taxon>Metazoa</taxon>
        <taxon>Spiralia</taxon>
        <taxon>Lophotrochozoa</taxon>
        <taxon>Mollusca</taxon>
        <taxon>Bivalvia</taxon>
        <taxon>Autobranchia</taxon>
        <taxon>Heteroconchia</taxon>
        <taxon>Euheterodonta</taxon>
        <taxon>Imparidentia</taxon>
        <taxon>Neoheterodontei</taxon>
        <taxon>Myida</taxon>
        <taxon>Myoidea</taxon>
        <taxon>Myidae</taxon>
        <taxon>Mya</taxon>
    </lineage>
</organism>
<keyword evidence="2 5" id="KW-0812">Transmembrane</keyword>
<evidence type="ECO:0000313" key="6">
    <source>
        <dbReference type="EMBL" id="WAQ99299.1"/>
    </source>
</evidence>
<feature type="transmembrane region" description="Helical" evidence="5">
    <location>
        <begin position="99"/>
        <end position="121"/>
    </location>
</feature>
<feature type="transmembrane region" description="Helical" evidence="5">
    <location>
        <begin position="36"/>
        <end position="59"/>
    </location>
</feature>
<dbReference type="Gene3D" id="1.10.1450.10">
    <property type="entry name" value="Tetraspanin"/>
    <property type="match status" value="1"/>
</dbReference>
<keyword evidence="4 5" id="KW-0472">Membrane</keyword>
<evidence type="ECO:0000256" key="1">
    <source>
        <dbReference type="ARBA" id="ARBA00004141"/>
    </source>
</evidence>
<dbReference type="PANTHER" id="PTHR19282">
    <property type="entry name" value="TETRASPANIN"/>
    <property type="match status" value="1"/>
</dbReference>